<dbReference type="AlphaFoldDB" id="A0A512AQZ1"/>
<dbReference type="Proteomes" id="UP000321464">
    <property type="component" value="Unassembled WGS sequence"/>
</dbReference>
<sequence length="569" mass="63029">MSDTIKDLQEKLIQLGFTLLGKADGVAGTRTVLAVRDFQAYARMDRVARVRPDAQPGRWVERLQQVANGLAVDKRPPITGDISNDLTVKAIQHWIDEKYRCPVVVEVREYLDSGAEPYFESSLENVWAYDDPRIAAYRTLIRAGRDPGGGKARDPSFDFRVCDFTGAAAPPTAWTQMPSLGVRDYYLGYWGGAGKKRVHLHDHMEFTPLSATGSAYAQLDWQKPVFQAIRAVAEQECLGFFDALNGYDNAFMSLGPCHWTLAIGPDSPPKKMTKIAAAGELPATLAFAIGKAATIQDTYLSPYGVKPSGSWPANGKGTDFDISFKTTRNYGGFMEWAAPANQKVERVGDLSWFRTAHWYYRFLKLARESEAFRHAQWDMARMRLRDVLATPLGGTGQYKNFRLGDLFTSQLAAALLLRLHVRYSAATQPGKKAWVGNAIELAEVSGQPANWSHPEEDRLVKALIAHAICVSHSLKQLGLDKLSGKPTRVELLAALPNVPANERKVLPTGMQAVTAWPNEKLFKSFGFNLEAAAWKDAQGRRTPLDVKRGSFADAFTRLLSDPTLPKPIV</sequence>
<dbReference type="InterPro" id="IPR002477">
    <property type="entry name" value="Peptidoglycan-bd-like"/>
</dbReference>
<dbReference type="Pfam" id="PF01471">
    <property type="entry name" value="PG_binding_1"/>
    <property type="match status" value="1"/>
</dbReference>
<dbReference type="OrthoDB" id="9795624at2"/>
<reference evidence="2 3" key="1">
    <citation type="submission" date="2019-07" db="EMBL/GenBank/DDBJ databases">
        <title>Whole genome shotgun sequence of Novosphingobium sediminis NBRC 106119.</title>
        <authorList>
            <person name="Hosoyama A."/>
            <person name="Uohara A."/>
            <person name="Ohji S."/>
            <person name="Ichikawa N."/>
        </authorList>
    </citation>
    <scope>NUCLEOTIDE SEQUENCE [LARGE SCALE GENOMIC DNA]</scope>
    <source>
        <strain evidence="2 3">NBRC 106119</strain>
    </source>
</reference>
<dbReference type="Gene3D" id="1.10.101.10">
    <property type="entry name" value="PGBD-like superfamily/PGBD"/>
    <property type="match status" value="1"/>
</dbReference>
<feature type="domain" description="Peptidoglycan binding-like" evidence="1">
    <location>
        <begin position="3"/>
        <end position="43"/>
    </location>
</feature>
<evidence type="ECO:0000313" key="3">
    <source>
        <dbReference type="Proteomes" id="UP000321464"/>
    </source>
</evidence>
<evidence type="ECO:0000313" key="2">
    <source>
        <dbReference type="EMBL" id="GEO02120.1"/>
    </source>
</evidence>
<dbReference type="SUPFAM" id="SSF47090">
    <property type="entry name" value="PGBD-like"/>
    <property type="match status" value="1"/>
</dbReference>
<comment type="caution">
    <text evidence="2">The sequence shown here is derived from an EMBL/GenBank/DDBJ whole genome shotgun (WGS) entry which is preliminary data.</text>
</comment>
<protein>
    <recommendedName>
        <fullName evidence="1">Peptidoglycan binding-like domain-containing protein</fullName>
    </recommendedName>
</protein>
<accession>A0A512AQZ1</accession>
<name>A0A512AQZ1_9SPHN</name>
<dbReference type="RefSeq" id="WP_147161364.1">
    <property type="nucleotide sequence ID" value="NZ_BJYR01000035.1"/>
</dbReference>
<dbReference type="EMBL" id="BJYR01000035">
    <property type="protein sequence ID" value="GEO02120.1"/>
    <property type="molecule type" value="Genomic_DNA"/>
</dbReference>
<keyword evidence="3" id="KW-1185">Reference proteome</keyword>
<organism evidence="2 3">
    <name type="scientific">Novosphingobium sediminis</name>
    <dbReference type="NCBI Taxonomy" id="707214"/>
    <lineage>
        <taxon>Bacteria</taxon>
        <taxon>Pseudomonadati</taxon>
        <taxon>Pseudomonadota</taxon>
        <taxon>Alphaproteobacteria</taxon>
        <taxon>Sphingomonadales</taxon>
        <taxon>Sphingomonadaceae</taxon>
        <taxon>Novosphingobium</taxon>
    </lineage>
</organism>
<proteinExistence type="predicted"/>
<dbReference type="InterPro" id="IPR036365">
    <property type="entry name" value="PGBD-like_sf"/>
</dbReference>
<evidence type="ECO:0000259" key="1">
    <source>
        <dbReference type="Pfam" id="PF01471"/>
    </source>
</evidence>
<dbReference type="InterPro" id="IPR036366">
    <property type="entry name" value="PGBDSf"/>
</dbReference>
<gene>
    <name evidence="2" type="ORF">NSE01_39520</name>
</gene>